<dbReference type="EMBL" id="NMUH01010011">
    <property type="protein sequence ID" value="MQM20627.1"/>
    <property type="molecule type" value="Genomic_DNA"/>
</dbReference>
<evidence type="ECO:0000313" key="3">
    <source>
        <dbReference type="Proteomes" id="UP000652761"/>
    </source>
</evidence>
<name>A0A843XNV0_COLES</name>
<keyword evidence="3" id="KW-1185">Reference proteome</keyword>
<organism evidence="2 3">
    <name type="scientific">Colocasia esculenta</name>
    <name type="common">Wild taro</name>
    <name type="synonym">Arum esculentum</name>
    <dbReference type="NCBI Taxonomy" id="4460"/>
    <lineage>
        <taxon>Eukaryota</taxon>
        <taxon>Viridiplantae</taxon>
        <taxon>Streptophyta</taxon>
        <taxon>Embryophyta</taxon>
        <taxon>Tracheophyta</taxon>
        <taxon>Spermatophyta</taxon>
        <taxon>Magnoliopsida</taxon>
        <taxon>Liliopsida</taxon>
        <taxon>Araceae</taxon>
        <taxon>Aroideae</taxon>
        <taxon>Colocasieae</taxon>
        <taxon>Colocasia</taxon>
    </lineage>
</organism>
<dbReference type="Proteomes" id="UP000652761">
    <property type="component" value="Unassembled WGS sequence"/>
</dbReference>
<dbReference type="AlphaFoldDB" id="A0A843XNV0"/>
<feature type="region of interest" description="Disordered" evidence="1">
    <location>
        <begin position="120"/>
        <end position="139"/>
    </location>
</feature>
<proteinExistence type="predicted"/>
<comment type="caution">
    <text evidence="2">The sequence shown here is derived from an EMBL/GenBank/DDBJ whole genome shotgun (WGS) entry which is preliminary data.</text>
</comment>
<protein>
    <submittedName>
        <fullName evidence="2">Uncharacterized protein</fullName>
    </submittedName>
</protein>
<reference evidence="2" key="1">
    <citation type="submission" date="2017-07" db="EMBL/GenBank/DDBJ databases">
        <title>Taro Niue Genome Assembly and Annotation.</title>
        <authorList>
            <person name="Atibalentja N."/>
            <person name="Keating K."/>
            <person name="Fields C.J."/>
        </authorList>
    </citation>
    <scope>NUCLEOTIDE SEQUENCE</scope>
    <source>
        <strain evidence="2">Niue_2</strain>
        <tissue evidence="2">Leaf</tissue>
    </source>
</reference>
<accession>A0A843XNV0</accession>
<gene>
    <name evidence="2" type="ORF">Taro_053651</name>
</gene>
<evidence type="ECO:0000256" key="1">
    <source>
        <dbReference type="SAM" id="MobiDB-lite"/>
    </source>
</evidence>
<evidence type="ECO:0000313" key="2">
    <source>
        <dbReference type="EMBL" id="MQM20627.1"/>
    </source>
</evidence>
<sequence length="139" mass="15327">MGGSIPGASVQESGFLEQTDGYQRHLPLPLGLGLPTPPCLEEGDFGATGPLAHSSALGAVVWQPYLGEVDEGQPLLEPARPYFGRTVWIHTLNLVLPLHHYLTQRSLGLCQSVVEFPSRDRTPRPGRRFRGLHDTTDWY</sequence>